<name>A0A402A7Z0_9CHLR</name>
<protein>
    <submittedName>
        <fullName evidence="1">Uncharacterized protein</fullName>
    </submittedName>
</protein>
<proteinExistence type="predicted"/>
<dbReference type="Proteomes" id="UP000287352">
    <property type="component" value="Unassembled WGS sequence"/>
</dbReference>
<evidence type="ECO:0000313" key="1">
    <source>
        <dbReference type="EMBL" id="GCE15116.1"/>
    </source>
</evidence>
<gene>
    <name evidence="1" type="ORF">KTT_49750</name>
</gene>
<dbReference type="AlphaFoldDB" id="A0A402A7Z0"/>
<sequence>MIDDIVWREACMLTPSCLMNLYASGQMERILKSLPVAAMCAAMISTKPYCIYSGPEEDVTQKKESVNIQPFVEKNLLSIAAMDRDMMTTAVNISSRGVIDDGEVIPGAIAFHNRWLLVTDNLYTRTLFSQHLPELSSLSTIDIFKYWADMLCPGAQEIEDAVKSMYKRARYMPHTGHRWYHWWDHLRQNSSNMRGK</sequence>
<comment type="caution">
    <text evidence="1">The sequence shown here is derived from an EMBL/GenBank/DDBJ whole genome shotgun (WGS) entry which is preliminary data.</text>
</comment>
<dbReference type="EMBL" id="BIFR01000002">
    <property type="protein sequence ID" value="GCE15116.1"/>
    <property type="molecule type" value="Genomic_DNA"/>
</dbReference>
<keyword evidence="2" id="KW-1185">Reference proteome</keyword>
<accession>A0A402A7Z0</accession>
<evidence type="ECO:0000313" key="2">
    <source>
        <dbReference type="Proteomes" id="UP000287352"/>
    </source>
</evidence>
<reference evidence="2" key="1">
    <citation type="submission" date="2018-12" db="EMBL/GenBank/DDBJ databases">
        <title>Tengunoibacter tsumagoiensis gen. nov., sp. nov., Dictyobacter kobayashii sp. nov., D. alpinus sp. nov., and D. joshuensis sp. nov. and description of Dictyobacteraceae fam. nov. within the order Ktedonobacterales isolated from Tengu-no-mugimeshi.</title>
        <authorList>
            <person name="Wang C.M."/>
            <person name="Zheng Y."/>
            <person name="Sakai Y."/>
            <person name="Toyoda A."/>
            <person name="Minakuchi Y."/>
            <person name="Abe K."/>
            <person name="Yokota A."/>
            <person name="Yabe S."/>
        </authorList>
    </citation>
    <scope>NUCLEOTIDE SEQUENCE [LARGE SCALE GENOMIC DNA]</scope>
    <source>
        <strain evidence="2">Uno3</strain>
    </source>
</reference>
<organism evidence="1 2">
    <name type="scientific">Tengunoibacter tsumagoiensis</name>
    <dbReference type="NCBI Taxonomy" id="2014871"/>
    <lineage>
        <taxon>Bacteria</taxon>
        <taxon>Bacillati</taxon>
        <taxon>Chloroflexota</taxon>
        <taxon>Ktedonobacteria</taxon>
        <taxon>Ktedonobacterales</taxon>
        <taxon>Dictyobacteraceae</taxon>
        <taxon>Tengunoibacter</taxon>
    </lineage>
</organism>